<accession>A0ABD1TQW3</accession>
<sequence>MAIAVETQPEVGWLPTFLEVEEPTVFTLCIGEVVSPSELDWVRADPTVGTGPSGMLSMRLRNEPIDDPLGELLGEQMVEPEGLASVVDEEGKSGETGRRRDGSSSMYIKPKKPSGAPTASQVIYKALDSP</sequence>
<evidence type="ECO:0000313" key="2">
    <source>
        <dbReference type="EMBL" id="KAL2515097.1"/>
    </source>
</evidence>
<dbReference type="AlphaFoldDB" id="A0ABD1TQW3"/>
<comment type="caution">
    <text evidence="2">The sequence shown here is derived from an EMBL/GenBank/DDBJ whole genome shotgun (WGS) entry which is preliminary data.</text>
</comment>
<proteinExistence type="predicted"/>
<dbReference type="EMBL" id="JBFOLJ010000008">
    <property type="protein sequence ID" value="KAL2515097.1"/>
    <property type="molecule type" value="Genomic_DNA"/>
</dbReference>
<keyword evidence="3" id="KW-1185">Reference proteome</keyword>
<reference evidence="3" key="1">
    <citation type="submission" date="2024-07" db="EMBL/GenBank/DDBJ databases">
        <title>Two chromosome-level genome assemblies of Korean endemic species Abeliophyllum distichum and Forsythia ovata (Oleaceae).</title>
        <authorList>
            <person name="Jang H."/>
        </authorList>
    </citation>
    <scope>NUCLEOTIDE SEQUENCE [LARGE SCALE GENOMIC DNA]</scope>
</reference>
<name>A0ABD1TQW3_9LAMI</name>
<evidence type="ECO:0000256" key="1">
    <source>
        <dbReference type="SAM" id="MobiDB-lite"/>
    </source>
</evidence>
<feature type="region of interest" description="Disordered" evidence="1">
    <location>
        <begin position="81"/>
        <end position="130"/>
    </location>
</feature>
<dbReference type="Proteomes" id="UP001604277">
    <property type="component" value="Unassembled WGS sequence"/>
</dbReference>
<protein>
    <submittedName>
        <fullName evidence="2">Uncharacterized protein</fullName>
    </submittedName>
</protein>
<feature type="compositionally biased region" description="Basic and acidic residues" evidence="1">
    <location>
        <begin position="89"/>
        <end position="102"/>
    </location>
</feature>
<gene>
    <name evidence="2" type="ORF">Fot_29068</name>
</gene>
<evidence type="ECO:0000313" key="3">
    <source>
        <dbReference type="Proteomes" id="UP001604277"/>
    </source>
</evidence>
<organism evidence="2 3">
    <name type="scientific">Forsythia ovata</name>
    <dbReference type="NCBI Taxonomy" id="205694"/>
    <lineage>
        <taxon>Eukaryota</taxon>
        <taxon>Viridiplantae</taxon>
        <taxon>Streptophyta</taxon>
        <taxon>Embryophyta</taxon>
        <taxon>Tracheophyta</taxon>
        <taxon>Spermatophyta</taxon>
        <taxon>Magnoliopsida</taxon>
        <taxon>eudicotyledons</taxon>
        <taxon>Gunneridae</taxon>
        <taxon>Pentapetalae</taxon>
        <taxon>asterids</taxon>
        <taxon>lamiids</taxon>
        <taxon>Lamiales</taxon>
        <taxon>Oleaceae</taxon>
        <taxon>Forsythieae</taxon>
        <taxon>Forsythia</taxon>
    </lineage>
</organism>